<gene>
    <name evidence="1" type="ORF">SEVIR_5G251150v2</name>
</gene>
<reference evidence="1" key="1">
    <citation type="submission" date="2019-03" db="EMBL/GenBank/DDBJ databases">
        <title>WGS assembly of Setaria viridis.</title>
        <authorList>
            <person name="Huang P."/>
            <person name="Jenkins J."/>
            <person name="Grimwood J."/>
            <person name="Barry K."/>
            <person name="Healey A."/>
            <person name="Mamidi S."/>
            <person name="Sreedasyam A."/>
            <person name="Shu S."/>
            <person name="Feldman M."/>
            <person name="Wu J."/>
            <person name="Yu Y."/>
            <person name="Chen C."/>
            <person name="Johnson J."/>
            <person name="Rokhsar D."/>
            <person name="Baxter I."/>
            <person name="Schmutz J."/>
            <person name="Brutnell T."/>
            <person name="Kellogg E."/>
        </authorList>
    </citation>
    <scope>NUCLEOTIDE SEQUENCE [LARGE SCALE GENOMIC DNA]</scope>
</reference>
<dbReference type="AlphaFoldDB" id="A0A4U6UHW2"/>
<keyword evidence="2" id="KW-1185">Reference proteome</keyword>
<evidence type="ECO:0000313" key="2">
    <source>
        <dbReference type="Proteomes" id="UP000298652"/>
    </source>
</evidence>
<dbReference type="PANTHER" id="PTHR33994">
    <property type="entry name" value="OS04G0515000 PROTEIN"/>
    <property type="match status" value="1"/>
</dbReference>
<proteinExistence type="predicted"/>
<dbReference type="PANTHER" id="PTHR33994:SF39">
    <property type="entry name" value="OS01G0712400 PROTEIN"/>
    <property type="match status" value="1"/>
</dbReference>
<dbReference type="Gramene" id="TKW15648">
    <property type="protein sequence ID" value="TKW15648"/>
    <property type="gene ID" value="SEVIR_5G251150v2"/>
</dbReference>
<protein>
    <submittedName>
        <fullName evidence="1">Uncharacterized protein</fullName>
    </submittedName>
</protein>
<organism evidence="1 2">
    <name type="scientific">Setaria viridis</name>
    <name type="common">Green bristlegrass</name>
    <name type="synonym">Setaria italica subsp. viridis</name>
    <dbReference type="NCBI Taxonomy" id="4556"/>
    <lineage>
        <taxon>Eukaryota</taxon>
        <taxon>Viridiplantae</taxon>
        <taxon>Streptophyta</taxon>
        <taxon>Embryophyta</taxon>
        <taxon>Tracheophyta</taxon>
        <taxon>Spermatophyta</taxon>
        <taxon>Magnoliopsida</taxon>
        <taxon>Liliopsida</taxon>
        <taxon>Poales</taxon>
        <taxon>Poaceae</taxon>
        <taxon>PACMAD clade</taxon>
        <taxon>Panicoideae</taxon>
        <taxon>Panicodae</taxon>
        <taxon>Paniceae</taxon>
        <taxon>Cenchrinae</taxon>
        <taxon>Setaria</taxon>
    </lineage>
</organism>
<name>A0A4U6UHW2_SETVI</name>
<dbReference type="EMBL" id="CM016556">
    <property type="protein sequence ID" value="TKW15648.1"/>
    <property type="molecule type" value="Genomic_DNA"/>
</dbReference>
<dbReference type="Proteomes" id="UP000298652">
    <property type="component" value="Chromosome 5"/>
</dbReference>
<sequence>MRRVCWENTAVVMYYNETSVVGWSRLPSFCVGRWSAVDLDVSLPKGGVLLSQRLCDKMVRDRQGRGIELSVEIKPIDPKDGSRTCIQVCDTMLGERSTASPCIPFCGIASAKRYF</sequence>
<evidence type="ECO:0000313" key="1">
    <source>
        <dbReference type="EMBL" id="TKW15648.1"/>
    </source>
</evidence>
<accession>A0A4U6UHW2</accession>